<proteinExistence type="predicted"/>
<reference evidence="1" key="1">
    <citation type="journal article" date="2014" name="Front. Microbiol.">
        <title>High frequency of phylogenetically diverse reductive dehalogenase-homologous genes in deep subseafloor sedimentary metagenomes.</title>
        <authorList>
            <person name="Kawai M."/>
            <person name="Futagami T."/>
            <person name="Toyoda A."/>
            <person name="Takaki Y."/>
            <person name="Nishi S."/>
            <person name="Hori S."/>
            <person name="Arai W."/>
            <person name="Tsubouchi T."/>
            <person name="Morono Y."/>
            <person name="Uchiyama I."/>
            <person name="Ito T."/>
            <person name="Fujiyama A."/>
            <person name="Inagaki F."/>
            <person name="Takami H."/>
        </authorList>
    </citation>
    <scope>NUCLEOTIDE SEQUENCE</scope>
    <source>
        <strain evidence="1">Expedition CK06-06</strain>
    </source>
</reference>
<gene>
    <name evidence="1" type="ORF">S12H4_48392</name>
</gene>
<dbReference type="EMBL" id="BARW01030241">
    <property type="protein sequence ID" value="GAJ04027.1"/>
    <property type="molecule type" value="Genomic_DNA"/>
</dbReference>
<protein>
    <submittedName>
        <fullName evidence="1">Uncharacterized protein</fullName>
    </submittedName>
</protein>
<comment type="caution">
    <text evidence="1">The sequence shown here is derived from an EMBL/GenBank/DDBJ whole genome shotgun (WGS) entry which is preliminary data.</text>
</comment>
<name>X1UKC6_9ZZZZ</name>
<feature type="non-terminal residue" evidence="1">
    <location>
        <position position="1"/>
    </location>
</feature>
<sequence length="41" mass="4463">IIDIGFSGGILPDEKERIVIFASGLYPVKIECSLFYVVSAC</sequence>
<organism evidence="1">
    <name type="scientific">marine sediment metagenome</name>
    <dbReference type="NCBI Taxonomy" id="412755"/>
    <lineage>
        <taxon>unclassified sequences</taxon>
        <taxon>metagenomes</taxon>
        <taxon>ecological metagenomes</taxon>
    </lineage>
</organism>
<accession>X1UKC6</accession>
<dbReference type="AlphaFoldDB" id="X1UKC6"/>
<evidence type="ECO:0000313" key="1">
    <source>
        <dbReference type="EMBL" id="GAJ04027.1"/>
    </source>
</evidence>